<dbReference type="AlphaFoldDB" id="A0A177B7B9"/>
<dbReference type="PANTHER" id="PTHR43920">
    <property type="entry name" value="CHLORIDE INTRACELLULAR CHANNEL, ISOFORM A"/>
    <property type="match status" value="1"/>
</dbReference>
<dbReference type="GO" id="GO:0005737">
    <property type="term" value="C:cytoplasm"/>
    <property type="evidence" value="ECO:0007669"/>
    <property type="project" value="TreeGrafter"/>
</dbReference>
<evidence type="ECO:0000313" key="2">
    <source>
        <dbReference type="Proteomes" id="UP000078046"/>
    </source>
</evidence>
<dbReference type="GO" id="GO:0016020">
    <property type="term" value="C:membrane"/>
    <property type="evidence" value="ECO:0007669"/>
    <property type="project" value="TreeGrafter"/>
</dbReference>
<proteinExistence type="predicted"/>
<gene>
    <name evidence="1" type="ORF">A3Q56_02066</name>
</gene>
<accession>A0A177B7B9</accession>
<dbReference type="EMBL" id="LWCA01000177">
    <property type="protein sequence ID" value="OAF70198.1"/>
    <property type="molecule type" value="Genomic_DNA"/>
</dbReference>
<dbReference type="OrthoDB" id="1935530at2759"/>
<comment type="caution">
    <text evidence="1">The sequence shown here is derived from an EMBL/GenBank/DDBJ whole genome shotgun (WGS) entry which is preliminary data.</text>
</comment>
<evidence type="ECO:0000313" key="1">
    <source>
        <dbReference type="EMBL" id="OAF70198.1"/>
    </source>
</evidence>
<reference evidence="1 2" key="1">
    <citation type="submission" date="2016-04" db="EMBL/GenBank/DDBJ databases">
        <title>The genome of Intoshia linei affirms orthonectids as highly simplified spiralians.</title>
        <authorList>
            <person name="Mikhailov K.V."/>
            <person name="Slusarev G.S."/>
            <person name="Nikitin M.A."/>
            <person name="Logacheva M.D."/>
            <person name="Penin A."/>
            <person name="Aleoshin V."/>
            <person name="Panchin Y.V."/>
        </authorList>
    </citation>
    <scope>NUCLEOTIDE SEQUENCE [LARGE SCALE GENOMIC DNA]</scope>
    <source>
        <strain evidence="1">Intl2013</strain>
        <tissue evidence="1">Whole animal</tissue>
    </source>
</reference>
<protein>
    <submittedName>
        <fullName evidence="1">Uncharacterized protein</fullName>
    </submittedName>
</protein>
<name>A0A177B7B9_9BILA</name>
<dbReference type="Gene3D" id="1.20.1050.10">
    <property type="match status" value="1"/>
</dbReference>
<keyword evidence="2" id="KW-1185">Reference proteome</keyword>
<dbReference type="GO" id="GO:0005254">
    <property type="term" value="F:chloride channel activity"/>
    <property type="evidence" value="ECO:0007669"/>
    <property type="project" value="TreeGrafter"/>
</dbReference>
<sequence>MIVKANLYTKCGITEESVMGNPINHEIAMLMYIKKQGAECSNVRFDYTINPINLNRPWIKNEIYDKSITPSTLLPTVQINIQRNEKVNNSDFNETLPTSETLKYYRENTLHDVLEVTYALDVLVKTKNLLKNHLALEIEIITNNLLIKFIHYMKRCNEEKKYITHLLMQLQHVNQYMSKNKCLYVCSNDPCSADCKLLSLVHSIRIILHYTKNIILPSHMTHLWSYMNTGYTAIFFNISCPSDAEIIYYWYEKPEINLTHLPDNFKQLYETYNHTYYFNMYQSIKMNTDTTIPQRIKTKLQQKKSLEKRQDDAICLINKTENLDINKKNSTYSNSSRF</sequence>
<dbReference type="SUPFAM" id="SSF47616">
    <property type="entry name" value="GST C-terminal domain-like"/>
    <property type="match status" value="1"/>
</dbReference>
<organism evidence="1 2">
    <name type="scientific">Intoshia linei</name>
    <dbReference type="NCBI Taxonomy" id="1819745"/>
    <lineage>
        <taxon>Eukaryota</taxon>
        <taxon>Metazoa</taxon>
        <taxon>Spiralia</taxon>
        <taxon>Lophotrochozoa</taxon>
        <taxon>Mesozoa</taxon>
        <taxon>Orthonectida</taxon>
        <taxon>Rhopaluridae</taxon>
        <taxon>Intoshia</taxon>
    </lineage>
</organism>
<dbReference type="PANTHER" id="PTHR43920:SF5">
    <property type="entry name" value="CHLORIDE INTRACELLULAR CHANNEL CLIC"/>
    <property type="match status" value="1"/>
</dbReference>
<dbReference type="InterPro" id="IPR036282">
    <property type="entry name" value="Glutathione-S-Trfase_C_sf"/>
</dbReference>
<dbReference type="Proteomes" id="UP000078046">
    <property type="component" value="Unassembled WGS sequence"/>
</dbReference>